<evidence type="ECO:0000259" key="5">
    <source>
        <dbReference type="PROSITE" id="PS51464"/>
    </source>
</evidence>
<dbReference type="InterPro" id="IPR036388">
    <property type="entry name" value="WH-like_DNA-bd_sf"/>
</dbReference>
<evidence type="ECO:0000256" key="3">
    <source>
        <dbReference type="ARBA" id="ARBA00023163"/>
    </source>
</evidence>
<evidence type="ECO:0000313" key="7">
    <source>
        <dbReference type="Proteomes" id="UP001596022"/>
    </source>
</evidence>
<dbReference type="InterPro" id="IPR000281">
    <property type="entry name" value="HTH_RpiR"/>
</dbReference>
<dbReference type="EMBL" id="JBHSFW010000019">
    <property type="protein sequence ID" value="MFC4620302.1"/>
    <property type="molecule type" value="Genomic_DNA"/>
</dbReference>
<evidence type="ECO:0000259" key="4">
    <source>
        <dbReference type="PROSITE" id="PS51071"/>
    </source>
</evidence>
<dbReference type="InterPro" id="IPR035472">
    <property type="entry name" value="RpiR-like_SIS"/>
</dbReference>
<evidence type="ECO:0000313" key="6">
    <source>
        <dbReference type="EMBL" id="MFC4620302.1"/>
    </source>
</evidence>
<feature type="domain" description="SIS" evidence="5">
    <location>
        <begin position="113"/>
        <end position="253"/>
    </location>
</feature>
<dbReference type="Pfam" id="PF01380">
    <property type="entry name" value="SIS"/>
    <property type="match status" value="1"/>
</dbReference>
<dbReference type="SUPFAM" id="SSF46689">
    <property type="entry name" value="Homeodomain-like"/>
    <property type="match status" value="1"/>
</dbReference>
<evidence type="ECO:0000256" key="2">
    <source>
        <dbReference type="ARBA" id="ARBA00023125"/>
    </source>
</evidence>
<dbReference type="Proteomes" id="UP001596022">
    <property type="component" value="Unassembled WGS sequence"/>
</dbReference>
<dbReference type="SUPFAM" id="SSF53697">
    <property type="entry name" value="SIS domain"/>
    <property type="match status" value="1"/>
</dbReference>
<dbReference type="Gene3D" id="1.10.10.10">
    <property type="entry name" value="Winged helix-like DNA-binding domain superfamily/Winged helix DNA-binding domain"/>
    <property type="match status" value="1"/>
</dbReference>
<dbReference type="InterPro" id="IPR046348">
    <property type="entry name" value="SIS_dom_sf"/>
</dbReference>
<dbReference type="InterPro" id="IPR001347">
    <property type="entry name" value="SIS_dom"/>
</dbReference>
<dbReference type="InterPro" id="IPR047640">
    <property type="entry name" value="RpiR-like"/>
</dbReference>
<keyword evidence="2" id="KW-0238">DNA-binding</keyword>
<dbReference type="RefSeq" id="WP_376847414.1">
    <property type="nucleotide sequence ID" value="NZ_JBHSFW010000019.1"/>
</dbReference>
<keyword evidence="1" id="KW-0805">Transcription regulation</keyword>
<feature type="domain" description="HTH rpiR-type" evidence="4">
    <location>
        <begin position="2"/>
        <end position="78"/>
    </location>
</feature>
<dbReference type="Pfam" id="PF01418">
    <property type="entry name" value="HTH_6"/>
    <property type="match status" value="1"/>
</dbReference>
<accession>A0ABV9GQN6</accession>
<dbReference type="PANTHER" id="PTHR30514">
    <property type="entry name" value="GLUCOKINASE"/>
    <property type="match status" value="1"/>
</dbReference>
<keyword evidence="3" id="KW-0804">Transcription</keyword>
<protein>
    <submittedName>
        <fullName evidence="6">MurR/RpiR family transcriptional regulator</fullName>
    </submittedName>
</protein>
<dbReference type="CDD" id="cd05013">
    <property type="entry name" value="SIS_RpiR"/>
    <property type="match status" value="1"/>
</dbReference>
<reference evidence="7" key="1">
    <citation type="journal article" date="2019" name="Int. J. Syst. Evol. Microbiol.">
        <title>The Global Catalogue of Microorganisms (GCM) 10K type strain sequencing project: providing services to taxonomists for standard genome sequencing and annotation.</title>
        <authorList>
            <consortium name="The Broad Institute Genomics Platform"/>
            <consortium name="The Broad Institute Genome Sequencing Center for Infectious Disease"/>
            <person name="Wu L."/>
            <person name="Ma J."/>
        </authorList>
    </citation>
    <scope>NUCLEOTIDE SEQUENCE [LARGE SCALE GENOMIC DNA]</scope>
    <source>
        <strain evidence="7">CGMCC 1.16306</strain>
    </source>
</reference>
<dbReference type="InterPro" id="IPR009057">
    <property type="entry name" value="Homeodomain-like_sf"/>
</dbReference>
<dbReference type="Gene3D" id="3.40.50.10490">
    <property type="entry name" value="Glucose-6-phosphate isomerase like protein, domain 1"/>
    <property type="match status" value="1"/>
</dbReference>
<dbReference type="PROSITE" id="PS51464">
    <property type="entry name" value="SIS"/>
    <property type="match status" value="1"/>
</dbReference>
<proteinExistence type="predicted"/>
<dbReference type="PROSITE" id="PS51071">
    <property type="entry name" value="HTH_RPIR"/>
    <property type="match status" value="1"/>
</dbReference>
<comment type="caution">
    <text evidence="6">The sequence shown here is derived from an EMBL/GenBank/DDBJ whole genome shotgun (WGS) entry which is preliminary data.</text>
</comment>
<sequence length="272" mass="30048">MKRYLSIIDSCYSDLTKSEKKVADYIKDIGKDFIYQSIQEVTQAAQVGDATVVRFCRKLGFDGFQDLKLHIAMEDFSNEPQTFETYIDTIQNNFKEAIDKTISLIDEKSLNQAVDVINKADRIFIFGVGASGIAALEAQASFLRVGRNARTVHDSHFQAMEAATLNENDVIIALSLSGRTKDIFDALSIAKDNHATVIAITSYKLSPIAQLSDIVLSTSMKESLIDGGSLSAKISQLLVIDILTTGYALKNKEKSMLLKQKIAKSIMNKSMD</sequence>
<dbReference type="PANTHER" id="PTHR30514:SF1">
    <property type="entry name" value="HTH-TYPE TRANSCRIPTIONAL REGULATOR HEXR-RELATED"/>
    <property type="match status" value="1"/>
</dbReference>
<organism evidence="6 7">
    <name type="scientific">Camelliibacillus cellulosilyticus</name>
    <dbReference type="NCBI Taxonomy" id="2174486"/>
    <lineage>
        <taxon>Bacteria</taxon>
        <taxon>Bacillati</taxon>
        <taxon>Bacillota</taxon>
        <taxon>Bacilli</taxon>
        <taxon>Bacillales</taxon>
        <taxon>Sporolactobacillaceae</taxon>
        <taxon>Camelliibacillus</taxon>
    </lineage>
</organism>
<gene>
    <name evidence="6" type="ORF">ACFO4N_16490</name>
</gene>
<keyword evidence="7" id="KW-1185">Reference proteome</keyword>
<evidence type="ECO:0000256" key="1">
    <source>
        <dbReference type="ARBA" id="ARBA00023015"/>
    </source>
</evidence>
<name>A0ABV9GQN6_9BACL</name>